<name>A0A0F9K1G0_9ZZZZ</name>
<organism evidence="1">
    <name type="scientific">marine sediment metagenome</name>
    <dbReference type="NCBI Taxonomy" id="412755"/>
    <lineage>
        <taxon>unclassified sequences</taxon>
        <taxon>metagenomes</taxon>
        <taxon>ecological metagenomes</taxon>
    </lineage>
</organism>
<reference evidence="1" key="1">
    <citation type="journal article" date="2015" name="Nature">
        <title>Complex archaea that bridge the gap between prokaryotes and eukaryotes.</title>
        <authorList>
            <person name="Spang A."/>
            <person name="Saw J.H."/>
            <person name="Jorgensen S.L."/>
            <person name="Zaremba-Niedzwiedzka K."/>
            <person name="Martijn J."/>
            <person name="Lind A.E."/>
            <person name="van Eijk R."/>
            <person name="Schleper C."/>
            <person name="Guy L."/>
            <person name="Ettema T.J."/>
        </authorList>
    </citation>
    <scope>NUCLEOTIDE SEQUENCE</scope>
</reference>
<sequence>MNREPVCAADHHFYIAETASTEDPPTAHVFIICTDCGEAQHKKFVLSPDPPPALPLLANDLYSVTDSAIPGLTVSIPTKNK</sequence>
<dbReference type="EMBL" id="LAZR01014777">
    <property type="protein sequence ID" value="KKM15993.1"/>
    <property type="molecule type" value="Genomic_DNA"/>
</dbReference>
<protein>
    <submittedName>
        <fullName evidence="1">Uncharacterized protein</fullName>
    </submittedName>
</protein>
<gene>
    <name evidence="1" type="ORF">LCGC14_1690340</name>
</gene>
<dbReference type="AlphaFoldDB" id="A0A0F9K1G0"/>
<proteinExistence type="predicted"/>
<accession>A0A0F9K1G0</accession>
<evidence type="ECO:0000313" key="1">
    <source>
        <dbReference type="EMBL" id="KKM15993.1"/>
    </source>
</evidence>
<comment type="caution">
    <text evidence="1">The sequence shown here is derived from an EMBL/GenBank/DDBJ whole genome shotgun (WGS) entry which is preliminary data.</text>
</comment>